<evidence type="ECO:0000313" key="1">
    <source>
        <dbReference type="EMBL" id="KAJ1100856.1"/>
    </source>
</evidence>
<protein>
    <submittedName>
        <fullName evidence="1">Uncharacterized protein</fullName>
    </submittedName>
</protein>
<dbReference type="Proteomes" id="UP001066276">
    <property type="component" value="Chromosome 10"/>
</dbReference>
<comment type="caution">
    <text evidence="1">The sequence shown here is derived from an EMBL/GenBank/DDBJ whole genome shotgun (WGS) entry which is preliminary data.</text>
</comment>
<accession>A0AAV7MC04</accession>
<reference evidence="1" key="1">
    <citation type="journal article" date="2022" name="bioRxiv">
        <title>Sequencing and chromosome-scale assembly of the giantPleurodeles waltlgenome.</title>
        <authorList>
            <person name="Brown T."/>
            <person name="Elewa A."/>
            <person name="Iarovenko S."/>
            <person name="Subramanian E."/>
            <person name="Araus A.J."/>
            <person name="Petzold A."/>
            <person name="Susuki M."/>
            <person name="Suzuki K.-i.T."/>
            <person name="Hayashi T."/>
            <person name="Toyoda A."/>
            <person name="Oliveira C."/>
            <person name="Osipova E."/>
            <person name="Leigh N.D."/>
            <person name="Simon A."/>
            <person name="Yun M.H."/>
        </authorList>
    </citation>
    <scope>NUCLEOTIDE SEQUENCE</scope>
    <source>
        <strain evidence="1">20211129_DDA</strain>
        <tissue evidence="1">Liver</tissue>
    </source>
</reference>
<name>A0AAV7MC04_PLEWA</name>
<proteinExistence type="predicted"/>
<organism evidence="1 2">
    <name type="scientific">Pleurodeles waltl</name>
    <name type="common">Iberian ribbed newt</name>
    <dbReference type="NCBI Taxonomy" id="8319"/>
    <lineage>
        <taxon>Eukaryota</taxon>
        <taxon>Metazoa</taxon>
        <taxon>Chordata</taxon>
        <taxon>Craniata</taxon>
        <taxon>Vertebrata</taxon>
        <taxon>Euteleostomi</taxon>
        <taxon>Amphibia</taxon>
        <taxon>Batrachia</taxon>
        <taxon>Caudata</taxon>
        <taxon>Salamandroidea</taxon>
        <taxon>Salamandridae</taxon>
        <taxon>Pleurodelinae</taxon>
        <taxon>Pleurodeles</taxon>
    </lineage>
</organism>
<sequence length="136" mass="15066">MFIVAPCGPCCLEVVCDTVMAGSLRDAFVTFFDCRAFSLASFFFCSLPATMGKTDQMQSKLNFDEKKCNQASQSVEDLLQEEHNPTTSVKALFLDLKHSLASINAKLDYLTEQTDHLKERVDPSENMAGYGGHVAR</sequence>
<gene>
    <name evidence="1" type="ORF">NDU88_005931</name>
</gene>
<dbReference type="EMBL" id="JANPWB010000014">
    <property type="protein sequence ID" value="KAJ1100856.1"/>
    <property type="molecule type" value="Genomic_DNA"/>
</dbReference>
<dbReference type="AlphaFoldDB" id="A0AAV7MC04"/>
<evidence type="ECO:0000313" key="2">
    <source>
        <dbReference type="Proteomes" id="UP001066276"/>
    </source>
</evidence>
<keyword evidence="2" id="KW-1185">Reference proteome</keyword>